<feature type="domain" description="Penicillin-binding protein dimerisation" evidence="16">
    <location>
        <begin position="70"/>
        <end position="240"/>
    </location>
</feature>
<dbReference type="PANTHER" id="PTHR30627">
    <property type="entry name" value="PEPTIDOGLYCAN D,D-TRANSPEPTIDASE"/>
    <property type="match status" value="1"/>
</dbReference>
<keyword evidence="13" id="KW-0961">Cell wall biogenesis/degradation</keyword>
<dbReference type="FunCoup" id="A0A420WJD2">
    <property type="interactions" value="288"/>
</dbReference>
<dbReference type="Pfam" id="PF00905">
    <property type="entry name" value="Transpeptidase"/>
    <property type="match status" value="1"/>
</dbReference>
<dbReference type="InterPro" id="IPR017790">
    <property type="entry name" value="Penicillin-binding_protein_2"/>
</dbReference>
<dbReference type="InterPro" id="IPR050515">
    <property type="entry name" value="Beta-lactam/transpept"/>
</dbReference>
<keyword evidence="6" id="KW-0645">Protease</keyword>
<gene>
    <name evidence="17" type="ORF">DES40_0416</name>
</gene>
<keyword evidence="7" id="KW-0812">Transmembrane</keyword>
<evidence type="ECO:0000256" key="8">
    <source>
        <dbReference type="ARBA" id="ARBA00022801"/>
    </source>
</evidence>
<dbReference type="GO" id="GO:0071555">
    <property type="term" value="P:cell wall organization"/>
    <property type="evidence" value="ECO:0007669"/>
    <property type="project" value="UniProtKB-KW"/>
</dbReference>
<evidence type="ECO:0000259" key="15">
    <source>
        <dbReference type="Pfam" id="PF00905"/>
    </source>
</evidence>
<dbReference type="Gene3D" id="3.40.710.10">
    <property type="entry name" value="DD-peptidase/beta-lactamase superfamily"/>
    <property type="match status" value="1"/>
</dbReference>
<dbReference type="Gene3D" id="3.30.1390.30">
    <property type="entry name" value="Penicillin-binding protein 2a, domain 3"/>
    <property type="match status" value="1"/>
</dbReference>
<dbReference type="EMBL" id="RBII01000001">
    <property type="protein sequence ID" value="RKQ71108.1"/>
    <property type="molecule type" value="Genomic_DNA"/>
</dbReference>
<evidence type="ECO:0000259" key="16">
    <source>
        <dbReference type="Pfam" id="PF03717"/>
    </source>
</evidence>
<evidence type="ECO:0000256" key="6">
    <source>
        <dbReference type="ARBA" id="ARBA00022670"/>
    </source>
</evidence>
<accession>A0A420WJD2</accession>
<evidence type="ECO:0000256" key="13">
    <source>
        <dbReference type="ARBA" id="ARBA00023316"/>
    </source>
</evidence>
<evidence type="ECO:0000256" key="10">
    <source>
        <dbReference type="ARBA" id="ARBA00022984"/>
    </source>
</evidence>
<reference evidence="17 18" key="1">
    <citation type="submission" date="2018-10" db="EMBL/GenBank/DDBJ databases">
        <title>Genomic Encyclopedia of Type Strains, Phase IV (KMG-IV): sequencing the most valuable type-strain genomes for metagenomic binning, comparative biology and taxonomic classification.</title>
        <authorList>
            <person name="Goeker M."/>
        </authorList>
    </citation>
    <scope>NUCLEOTIDE SEQUENCE [LARGE SCALE GENOMIC DNA]</scope>
    <source>
        <strain evidence="17 18">DSM 22008</strain>
    </source>
</reference>
<feature type="domain" description="Penicillin-binding protein transpeptidase" evidence="15">
    <location>
        <begin position="275"/>
        <end position="607"/>
    </location>
</feature>
<dbReference type="InterPro" id="IPR005311">
    <property type="entry name" value="PBP_dimer"/>
</dbReference>
<keyword evidence="9" id="KW-0133">Cell shape</keyword>
<dbReference type="OrthoDB" id="9766847at2"/>
<keyword evidence="11" id="KW-1133">Transmembrane helix</keyword>
<comment type="caution">
    <text evidence="17">The sequence shown here is derived from an EMBL/GenBank/DDBJ whole genome shotgun (WGS) entry which is preliminary data.</text>
</comment>
<dbReference type="Proteomes" id="UP000282211">
    <property type="component" value="Unassembled WGS sequence"/>
</dbReference>
<evidence type="ECO:0000256" key="3">
    <source>
        <dbReference type="ARBA" id="ARBA00022475"/>
    </source>
</evidence>
<dbReference type="GO" id="GO:0006508">
    <property type="term" value="P:proteolysis"/>
    <property type="evidence" value="ECO:0007669"/>
    <property type="project" value="UniProtKB-KW"/>
</dbReference>
<organism evidence="17 18">
    <name type="scientific">Litorimonas taeanensis</name>
    <dbReference type="NCBI Taxonomy" id="568099"/>
    <lineage>
        <taxon>Bacteria</taxon>
        <taxon>Pseudomonadati</taxon>
        <taxon>Pseudomonadota</taxon>
        <taxon>Alphaproteobacteria</taxon>
        <taxon>Maricaulales</taxon>
        <taxon>Robiginitomaculaceae</taxon>
    </lineage>
</organism>
<evidence type="ECO:0000256" key="4">
    <source>
        <dbReference type="ARBA" id="ARBA00022519"/>
    </source>
</evidence>
<dbReference type="GO" id="GO:0009252">
    <property type="term" value="P:peptidoglycan biosynthetic process"/>
    <property type="evidence" value="ECO:0007669"/>
    <property type="project" value="UniProtKB-KW"/>
</dbReference>
<evidence type="ECO:0000256" key="1">
    <source>
        <dbReference type="ARBA" id="ARBA00004167"/>
    </source>
</evidence>
<proteinExistence type="predicted"/>
<evidence type="ECO:0000313" key="18">
    <source>
        <dbReference type="Proteomes" id="UP000282211"/>
    </source>
</evidence>
<keyword evidence="3" id="KW-1003">Cell membrane</keyword>
<keyword evidence="8" id="KW-0378">Hydrolase</keyword>
<dbReference type="GO" id="GO:0071972">
    <property type="term" value="F:peptidoglycan L,D-transpeptidase activity"/>
    <property type="evidence" value="ECO:0007669"/>
    <property type="project" value="TreeGrafter"/>
</dbReference>
<keyword evidence="10" id="KW-0573">Peptidoglycan synthesis</keyword>
<dbReference type="PANTHER" id="PTHR30627:SF2">
    <property type="entry name" value="PEPTIDOGLYCAN D,D-TRANSPEPTIDASE MRDA"/>
    <property type="match status" value="1"/>
</dbReference>
<keyword evidence="12" id="KW-0472">Membrane</keyword>
<dbReference type="GO" id="GO:0009002">
    <property type="term" value="F:serine-type D-Ala-D-Ala carboxypeptidase activity"/>
    <property type="evidence" value="ECO:0007669"/>
    <property type="project" value="InterPro"/>
</dbReference>
<dbReference type="InterPro" id="IPR001460">
    <property type="entry name" value="PCN-bd_Tpept"/>
</dbReference>
<evidence type="ECO:0000256" key="7">
    <source>
        <dbReference type="ARBA" id="ARBA00022692"/>
    </source>
</evidence>
<dbReference type="GO" id="GO:0016740">
    <property type="term" value="F:transferase activity"/>
    <property type="evidence" value="ECO:0007669"/>
    <property type="project" value="UniProtKB-KW"/>
</dbReference>
<sequence>MRRSKLKINNSAQEQAQAEATLTRRMIIMGGGGLTMFGVLGARLYNLQITNAENYIALSENNRFNFNIILPSRGRILDRNGEALAVNTPNYRVVLIPERAPNIEQTLQSVSEVIDINADSLKRIRHDIKSNPGFIPITVQDNVEWEAFATLNMQMPDLPGIIPEVAEGRAYPNGGVFAHTLGFIGRASADDIAKDDDPLLRQPTFRIGKTGVEASAEKQLRGSSGRLKVEVNAMGRIVREWPDPKDAANAGEDVFLTLDAELQRYAAQEFGEDSGGIAVIDVLTGELRTLLSMPSFDANLFVKGLTQAEMNRLNSDPKRPQFNKVIGGGYPPASTYKMAVMLAALESGMIDPKRSVFCSGKIRLGNRDFHCWLRKGHGPVNLRESLQHSCDCYYYEIAQIIGIERIADMARRLGFGQSYDIGIGGERSGIVPDEAWKKKRLGSSWRMGDTLNASIGQGFVLATPLQLAVMTARIANKRQAVTPSLIIGHDIPQFNNLGINLEHLAFVQDAMYSVCEEPGGTAYRVDSLKLGGLKMAGKTGTGQVRGISKSEREQGVRSNNNTPWELRDHSIFVGFAPYDNPRFAVATIVEHGGSGAGRAANITRSVLSETLRRDGLGPRSETVTKTQAL</sequence>
<dbReference type="InParanoid" id="A0A420WJD2"/>
<dbReference type="AlphaFoldDB" id="A0A420WJD2"/>
<name>A0A420WJD2_9PROT</name>
<dbReference type="GO" id="GO:0005886">
    <property type="term" value="C:plasma membrane"/>
    <property type="evidence" value="ECO:0007669"/>
    <property type="project" value="UniProtKB-SubCell"/>
</dbReference>
<dbReference type="SUPFAM" id="SSF56601">
    <property type="entry name" value="beta-lactamase/transpeptidase-like"/>
    <property type="match status" value="1"/>
</dbReference>
<protein>
    <submittedName>
        <fullName evidence="17">Peptidoglycan glycosyltransferase</fullName>
    </submittedName>
</protein>
<evidence type="ECO:0000256" key="12">
    <source>
        <dbReference type="ARBA" id="ARBA00023136"/>
    </source>
</evidence>
<evidence type="ECO:0000256" key="9">
    <source>
        <dbReference type="ARBA" id="ARBA00022960"/>
    </source>
</evidence>
<feature type="region of interest" description="Disordered" evidence="14">
    <location>
        <begin position="541"/>
        <end position="561"/>
    </location>
</feature>
<dbReference type="RefSeq" id="WP_121098912.1">
    <property type="nucleotide sequence ID" value="NZ_RBII01000001.1"/>
</dbReference>
<dbReference type="Pfam" id="PF03717">
    <property type="entry name" value="PBP_dimer"/>
    <property type="match status" value="1"/>
</dbReference>
<dbReference type="SUPFAM" id="SSF56519">
    <property type="entry name" value="Penicillin binding protein dimerisation domain"/>
    <property type="match status" value="1"/>
</dbReference>
<dbReference type="InterPro" id="IPR036138">
    <property type="entry name" value="PBP_dimer_sf"/>
</dbReference>
<evidence type="ECO:0000313" key="17">
    <source>
        <dbReference type="EMBL" id="RKQ71108.1"/>
    </source>
</evidence>
<dbReference type="Gene3D" id="3.90.1310.10">
    <property type="entry name" value="Penicillin-binding protein 2a (Domain 2)"/>
    <property type="match status" value="1"/>
</dbReference>
<dbReference type="GO" id="GO:0008360">
    <property type="term" value="P:regulation of cell shape"/>
    <property type="evidence" value="ECO:0007669"/>
    <property type="project" value="UniProtKB-KW"/>
</dbReference>
<dbReference type="GO" id="GO:0008658">
    <property type="term" value="F:penicillin binding"/>
    <property type="evidence" value="ECO:0007669"/>
    <property type="project" value="InterPro"/>
</dbReference>
<dbReference type="NCBIfam" id="TIGR03423">
    <property type="entry name" value="pbp2_mrdA"/>
    <property type="match status" value="1"/>
</dbReference>
<comment type="subcellular location">
    <subcellularLocation>
        <location evidence="2">Cell membrane</location>
    </subcellularLocation>
    <subcellularLocation>
        <location evidence="1">Membrane</location>
        <topology evidence="1">Single-pass membrane protein</topology>
    </subcellularLocation>
</comment>
<keyword evidence="18" id="KW-1185">Reference proteome</keyword>
<keyword evidence="4" id="KW-0997">Cell inner membrane</keyword>
<keyword evidence="5" id="KW-0121">Carboxypeptidase</keyword>
<evidence type="ECO:0000256" key="2">
    <source>
        <dbReference type="ARBA" id="ARBA00004236"/>
    </source>
</evidence>
<evidence type="ECO:0000256" key="14">
    <source>
        <dbReference type="SAM" id="MobiDB-lite"/>
    </source>
</evidence>
<evidence type="ECO:0000256" key="11">
    <source>
        <dbReference type="ARBA" id="ARBA00022989"/>
    </source>
</evidence>
<dbReference type="InterPro" id="IPR012338">
    <property type="entry name" value="Beta-lactam/transpept-like"/>
</dbReference>
<keyword evidence="17" id="KW-0808">Transferase</keyword>
<evidence type="ECO:0000256" key="5">
    <source>
        <dbReference type="ARBA" id="ARBA00022645"/>
    </source>
</evidence>